<dbReference type="AlphaFoldDB" id="A0A3S5BFY6"/>
<protein>
    <submittedName>
        <fullName evidence="1">Uncharacterized protein</fullName>
    </submittedName>
</protein>
<proteinExistence type="predicted"/>
<dbReference type="EMBL" id="CAAALY010285573">
    <property type="protein sequence ID" value="VEL43818.1"/>
    <property type="molecule type" value="Genomic_DNA"/>
</dbReference>
<evidence type="ECO:0000313" key="1">
    <source>
        <dbReference type="EMBL" id="VEL43818.1"/>
    </source>
</evidence>
<keyword evidence="2" id="KW-1185">Reference proteome</keyword>
<name>A0A3S5BFY6_9PLAT</name>
<evidence type="ECO:0000313" key="2">
    <source>
        <dbReference type="Proteomes" id="UP000784294"/>
    </source>
</evidence>
<dbReference type="Proteomes" id="UP000784294">
    <property type="component" value="Unassembled WGS sequence"/>
</dbReference>
<gene>
    <name evidence="1" type="ORF">PXEA_LOCUS37258</name>
</gene>
<organism evidence="1 2">
    <name type="scientific">Protopolystoma xenopodis</name>
    <dbReference type="NCBI Taxonomy" id="117903"/>
    <lineage>
        <taxon>Eukaryota</taxon>
        <taxon>Metazoa</taxon>
        <taxon>Spiralia</taxon>
        <taxon>Lophotrochozoa</taxon>
        <taxon>Platyhelminthes</taxon>
        <taxon>Monogenea</taxon>
        <taxon>Polyopisthocotylea</taxon>
        <taxon>Polystomatidea</taxon>
        <taxon>Polystomatidae</taxon>
        <taxon>Protopolystoma</taxon>
    </lineage>
</organism>
<accession>A0A3S5BFY6</accession>
<reference evidence="1" key="1">
    <citation type="submission" date="2018-11" db="EMBL/GenBank/DDBJ databases">
        <authorList>
            <consortium name="Pathogen Informatics"/>
        </authorList>
    </citation>
    <scope>NUCLEOTIDE SEQUENCE</scope>
</reference>
<comment type="caution">
    <text evidence="1">The sequence shown here is derived from an EMBL/GenBank/DDBJ whole genome shotgun (WGS) entry which is preliminary data.</text>
</comment>
<sequence>MEERIRAWHSKLPSQLVWMNRLQLSRKGTGDLAFLHSVVRLKRAAEIVSEARSIINWLVLLVGWLQPRVQTQIISMHFSC</sequence>